<name>A0A7C8MC29_9PLEO</name>
<gene>
    <name evidence="3" type="ORF">BDV95DRAFT_561288</name>
</gene>
<evidence type="ECO:0000313" key="3">
    <source>
        <dbReference type="EMBL" id="KAF2876660.1"/>
    </source>
</evidence>
<proteinExistence type="predicted"/>
<evidence type="ECO:0000313" key="4">
    <source>
        <dbReference type="Proteomes" id="UP000481861"/>
    </source>
</evidence>
<protein>
    <recommendedName>
        <fullName evidence="5">Ig-like domain-containing protein</fullName>
    </recommendedName>
</protein>
<sequence length="131" mass="14171">MSTLPLVALSLPLLLPLPFPFPLSLIPLHANTLTTSSQPRSGTRTTPIWNSHPQTRNSAVKLEGSSARRDGRSLGGATLLRWNTRRGGGGGGCSVSDKERACSTPRQPTHSCRKRAEYRCHGQLGMRLLGM</sequence>
<feature type="signal peptide" evidence="2">
    <location>
        <begin position="1"/>
        <end position="16"/>
    </location>
</feature>
<organism evidence="3 4">
    <name type="scientific">Massariosphaeria phaeospora</name>
    <dbReference type="NCBI Taxonomy" id="100035"/>
    <lineage>
        <taxon>Eukaryota</taxon>
        <taxon>Fungi</taxon>
        <taxon>Dikarya</taxon>
        <taxon>Ascomycota</taxon>
        <taxon>Pezizomycotina</taxon>
        <taxon>Dothideomycetes</taxon>
        <taxon>Pleosporomycetidae</taxon>
        <taxon>Pleosporales</taxon>
        <taxon>Pleosporales incertae sedis</taxon>
        <taxon>Massariosphaeria</taxon>
    </lineage>
</organism>
<evidence type="ECO:0008006" key="5">
    <source>
        <dbReference type="Google" id="ProtNLM"/>
    </source>
</evidence>
<keyword evidence="2" id="KW-0732">Signal</keyword>
<dbReference type="Proteomes" id="UP000481861">
    <property type="component" value="Unassembled WGS sequence"/>
</dbReference>
<feature type="region of interest" description="Disordered" evidence="1">
    <location>
        <begin position="34"/>
        <end position="76"/>
    </location>
</feature>
<dbReference type="AlphaFoldDB" id="A0A7C8MC29"/>
<evidence type="ECO:0000256" key="2">
    <source>
        <dbReference type="SAM" id="SignalP"/>
    </source>
</evidence>
<feature type="chain" id="PRO_5028930520" description="Ig-like domain-containing protein" evidence="2">
    <location>
        <begin position="17"/>
        <end position="131"/>
    </location>
</feature>
<accession>A0A7C8MC29</accession>
<dbReference type="EMBL" id="JAADJZ010000003">
    <property type="protein sequence ID" value="KAF2876660.1"/>
    <property type="molecule type" value="Genomic_DNA"/>
</dbReference>
<keyword evidence="4" id="KW-1185">Reference proteome</keyword>
<reference evidence="3 4" key="1">
    <citation type="submission" date="2020-01" db="EMBL/GenBank/DDBJ databases">
        <authorList>
            <consortium name="DOE Joint Genome Institute"/>
            <person name="Haridas S."/>
            <person name="Albert R."/>
            <person name="Binder M."/>
            <person name="Bloem J."/>
            <person name="Labutti K."/>
            <person name="Salamov A."/>
            <person name="Andreopoulos B."/>
            <person name="Baker S.E."/>
            <person name="Barry K."/>
            <person name="Bills G."/>
            <person name="Bluhm B.H."/>
            <person name="Cannon C."/>
            <person name="Castanera R."/>
            <person name="Culley D.E."/>
            <person name="Daum C."/>
            <person name="Ezra D."/>
            <person name="Gonzalez J.B."/>
            <person name="Henrissat B."/>
            <person name="Kuo A."/>
            <person name="Liang C."/>
            <person name="Lipzen A."/>
            <person name="Lutzoni F."/>
            <person name="Magnuson J."/>
            <person name="Mondo S."/>
            <person name="Nolan M."/>
            <person name="Ohm R."/>
            <person name="Pangilinan J."/>
            <person name="Park H.-J.H."/>
            <person name="Ramirez L."/>
            <person name="Alfaro M."/>
            <person name="Sun H."/>
            <person name="Tritt A."/>
            <person name="Yoshinaga Y."/>
            <person name="Zwiers L.-H.L."/>
            <person name="Turgeon B.G."/>
            <person name="Goodwin S.B."/>
            <person name="Spatafora J.W."/>
            <person name="Crous P.W."/>
            <person name="Grigoriev I.V."/>
        </authorList>
    </citation>
    <scope>NUCLEOTIDE SEQUENCE [LARGE SCALE GENOMIC DNA]</scope>
    <source>
        <strain evidence="3 4">CBS 611.86</strain>
    </source>
</reference>
<feature type="compositionally biased region" description="Polar residues" evidence="1">
    <location>
        <begin position="34"/>
        <end position="58"/>
    </location>
</feature>
<evidence type="ECO:0000256" key="1">
    <source>
        <dbReference type="SAM" id="MobiDB-lite"/>
    </source>
</evidence>
<comment type="caution">
    <text evidence="3">The sequence shown here is derived from an EMBL/GenBank/DDBJ whole genome shotgun (WGS) entry which is preliminary data.</text>
</comment>